<name>A0A2P2M034_RHIMU</name>
<dbReference type="PANTHER" id="PTHR11804:SF79">
    <property type="entry name" value="MITOCHONDRIAL INTERMEDIATE PEPTIDASE"/>
    <property type="match status" value="1"/>
</dbReference>
<dbReference type="AlphaFoldDB" id="A0A2P2M034"/>
<sequence>MSDLICKTVWKLRFKHIPEIYNSARCFSSRPLPRQAGATTTGLYGFDHLKSPKGFQRFVDEAIERSGELVGAISSTSSSAEIVRAMDEISDTVCSVVDSAELCRNTHPDREFVEEANKASMRINEYLHVSILIQIILYMHW</sequence>
<evidence type="ECO:0000313" key="1">
    <source>
        <dbReference type="EMBL" id="MBX23581.1"/>
    </source>
</evidence>
<dbReference type="EMBL" id="GGEC01043097">
    <property type="protein sequence ID" value="MBX23581.1"/>
    <property type="molecule type" value="Transcribed_RNA"/>
</dbReference>
<reference evidence="2" key="1">
    <citation type="submission" date="2018-02" db="EMBL/GenBank/DDBJ databases">
        <title>Rhizophora mucronata_Transcriptome.</title>
        <authorList>
            <person name="Meera S.P."/>
            <person name="Sreeshan A."/>
            <person name="Augustine A."/>
        </authorList>
    </citation>
    <scope>NUCLEOTIDE SEQUENCE</scope>
    <source>
        <tissue evidence="2">Leaf</tissue>
    </source>
</reference>
<dbReference type="GO" id="GO:0006518">
    <property type="term" value="P:peptide metabolic process"/>
    <property type="evidence" value="ECO:0007669"/>
    <property type="project" value="TreeGrafter"/>
</dbReference>
<dbReference type="InterPro" id="IPR045090">
    <property type="entry name" value="Pept_M3A_M3B"/>
</dbReference>
<dbReference type="PANTHER" id="PTHR11804">
    <property type="entry name" value="PROTEASE M3 THIMET OLIGOPEPTIDASE-RELATED"/>
    <property type="match status" value="1"/>
</dbReference>
<proteinExistence type="predicted"/>
<dbReference type="EMBL" id="GGEC01043107">
    <property type="protein sequence ID" value="MBX23591.1"/>
    <property type="molecule type" value="Transcribed_RNA"/>
</dbReference>
<dbReference type="EMBL" id="GGEC01043101">
    <property type="protein sequence ID" value="MBX23585.1"/>
    <property type="molecule type" value="Transcribed_RNA"/>
</dbReference>
<dbReference type="SUPFAM" id="SSF55486">
    <property type="entry name" value="Metalloproteases ('zincins'), catalytic domain"/>
    <property type="match status" value="1"/>
</dbReference>
<evidence type="ECO:0000313" key="2">
    <source>
        <dbReference type="EMBL" id="MBX23585.1"/>
    </source>
</evidence>
<organism evidence="2">
    <name type="scientific">Rhizophora mucronata</name>
    <name type="common">Asiatic mangrove</name>
    <dbReference type="NCBI Taxonomy" id="61149"/>
    <lineage>
        <taxon>Eukaryota</taxon>
        <taxon>Viridiplantae</taxon>
        <taxon>Streptophyta</taxon>
        <taxon>Embryophyta</taxon>
        <taxon>Tracheophyta</taxon>
        <taxon>Spermatophyta</taxon>
        <taxon>Magnoliopsida</taxon>
        <taxon>eudicotyledons</taxon>
        <taxon>Gunneridae</taxon>
        <taxon>Pentapetalae</taxon>
        <taxon>rosids</taxon>
        <taxon>fabids</taxon>
        <taxon>Malpighiales</taxon>
        <taxon>Rhizophoraceae</taxon>
        <taxon>Rhizophora</taxon>
    </lineage>
</organism>
<dbReference type="GO" id="GO:0004222">
    <property type="term" value="F:metalloendopeptidase activity"/>
    <property type="evidence" value="ECO:0007669"/>
    <property type="project" value="InterPro"/>
</dbReference>
<dbReference type="GO" id="GO:0006508">
    <property type="term" value="P:proteolysis"/>
    <property type="evidence" value="ECO:0007669"/>
    <property type="project" value="InterPro"/>
</dbReference>
<protein>
    <submittedName>
        <fullName evidence="1">Putative mitochondrial intermediate peptidase isoform X2</fullName>
    </submittedName>
</protein>
<accession>A0A2P2M034</accession>